<evidence type="ECO:0000313" key="1">
    <source>
        <dbReference type="EMBL" id="CAG8849157.1"/>
    </source>
</evidence>
<organism evidence="1 2">
    <name type="scientific">Gigaspora margarita</name>
    <dbReference type="NCBI Taxonomy" id="4874"/>
    <lineage>
        <taxon>Eukaryota</taxon>
        <taxon>Fungi</taxon>
        <taxon>Fungi incertae sedis</taxon>
        <taxon>Mucoromycota</taxon>
        <taxon>Glomeromycotina</taxon>
        <taxon>Glomeromycetes</taxon>
        <taxon>Diversisporales</taxon>
        <taxon>Gigasporaceae</taxon>
        <taxon>Gigaspora</taxon>
    </lineage>
</organism>
<dbReference type="EMBL" id="CAJVQB010095054">
    <property type="protein sequence ID" value="CAG8849157.1"/>
    <property type="molecule type" value="Genomic_DNA"/>
</dbReference>
<feature type="non-terminal residue" evidence="1">
    <location>
        <position position="1"/>
    </location>
</feature>
<accession>A0ABN7X757</accession>
<reference evidence="1 2" key="1">
    <citation type="submission" date="2021-06" db="EMBL/GenBank/DDBJ databases">
        <authorList>
            <person name="Kallberg Y."/>
            <person name="Tangrot J."/>
            <person name="Rosling A."/>
        </authorList>
    </citation>
    <scope>NUCLEOTIDE SEQUENCE [LARGE SCALE GENOMIC DNA]</scope>
    <source>
        <strain evidence="1 2">120-4 pot B 10/14</strain>
    </source>
</reference>
<comment type="caution">
    <text evidence="1">The sequence shown here is derived from an EMBL/GenBank/DDBJ whole genome shotgun (WGS) entry which is preliminary data.</text>
</comment>
<feature type="non-terminal residue" evidence="1">
    <location>
        <position position="83"/>
    </location>
</feature>
<protein>
    <submittedName>
        <fullName evidence="1">13111_t:CDS:1</fullName>
    </submittedName>
</protein>
<gene>
    <name evidence="1" type="ORF">GMARGA_LOCUS39558</name>
</gene>
<name>A0ABN7X757_GIGMA</name>
<evidence type="ECO:0000313" key="2">
    <source>
        <dbReference type="Proteomes" id="UP000789901"/>
    </source>
</evidence>
<dbReference type="Proteomes" id="UP000789901">
    <property type="component" value="Unassembled WGS sequence"/>
</dbReference>
<keyword evidence="2" id="KW-1185">Reference proteome</keyword>
<proteinExistence type="predicted"/>
<sequence length="83" mass="9166">LKNNNGGAFIEFANGPIASLKSITVSHLQSYKFSIIQVTFKCNEGEFSISETEEKKSLLLSVLSNQLKSSNDVSKTQHGNDFR</sequence>